<name>A0ABU1RUG6_9GAMM</name>
<accession>A0ABU1RUG6</accession>
<keyword evidence="3" id="KW-1185">Reference proteome</keyword>
<dbReference type="Proteomes" id="UP001254759">
    <property type="component" value="Unassembled WGS sequence"/>
</dbReference>
<evidence type="ECO:0000256" key="1">
    <source>
        <dbReference type="SAM" id="Phobius"/>
    </source>
</evidence>
<protein>
    <recommendedName>
        <fullName evidence="4">PNPLA domain-containing protein</fullName>
    </recommendedName>
</protein>
<evidence type="ECO:0000313" key="2">
    <source>
        <dbReference type="EMBL" id="MDR6842413.1"/>
    </source>
</evidence>
<evidence type="ECO:0000313" key="3">
    <source>
        <dbReference type="Proteomes" id="UP001254759"/>
    </source>
</evidence>
<evidence type="ECO:0008006" key="4">
    <source>
        <dbReference type="Google" id="ProtNLM"/>
    </source>
</evidence>
<proteinExistence type="predicted"/>
<organism evidence="2 3">
    <name type="scientific">Pseudoxanthomonas sacheonensis</name>
    <dbReference type="NCBI Taxonomy" id="443615"/>
    <lineage>
        <taxon>Bacteria</taxon>
        <taxon>Pseudomonadati</taxon>
        <taxon>Pseudomonadota</taxon>
        <taxon>Gammaproteobacteria</taxon>
        <taxon>Lysobacterales</taxon>
        <taxon>Lysobacteraceae</taxon>
        <taxon>Pseudoxanthomonas</taxon>
    </lineage>
</organism>
<keyword evidence="1" id="KW-0812">Transmembrane</keyword>
<gene>
    <name evidence="2" type="ORF">J2W94_002707</name>
</gene>
<keyword evidence="1" id="KW-1133">Transmembrane helix</keyword>
<reference evidence="2 3" key="1">
    <citation type="submission" date="2023-07" db="EMBL/GenBank/DDBJ databases">
        <title>Sorghum-associated microbial communities from plants grown in Nebraska, USA.</title>
        <authorList>
            <person name="Schachtman D."/>
        </authorList>
    </citation>
    <scope>NUCLEOTIDE SEQUENCE [LARGE SCALE GENOMIC DNA]</scope>
    <source>
        <strain evidence="2 3">BE107</strain>
    </source>
</reference>
<dbReference type="EMBL" id="JAVDTT010000003">
    <property type="protein sequence ID" value="MDR6842413.1"/>
    <property type="molecule type" value="Genomic_DNA"/>
</dbReference>
<comment type="caution">
    <text evidence="2">The sequence shown here is derived from an EMBL/GenBank/DDBJ whole genome shotgun (WGS) entry which is preliminary data.</text>
</comment>
<sequence length="293" mass="32070">MESQIADYFQLTVDFLAKALNSNFTVALAGSLAGAGAGALGAQHIAERAKRRDELLKELRSTNAAIMVSFTICNSVLAFNKQFAKPMLDEFEHDLAIIEAAKKSEMSGALPMFSADLKSFPAPHLPVLNLQELVYTRISAFGRPLALVAIIEQSNQGLLKIVDRREQLIREFQSGSVSGAIVSLRYFGQKLPNGDTNEEYPDVMRAIHDYANDLAFFSCLMCEDLMEHGNRVHAALTKHGMKGIPAVSKPDFSRPKEKGLIPDSTNYADWMSGFTPAVAGTEGNKTKAGKEER</sequence>
<keyword evidence="1" id="KW-0472">Membrane</keyword>
<feature type="transmembrane region" description="Helical" evidence="1">
    <location>
        <begin position="20"/>
        <end position="40"/>
    </location>
</feature>
<dbReference type="RefSeq" id="WP_310094387.1">
    <property type="nucleotide sequence ID" value="NZ_JAVDTT010000003.1"/>
</dbReference>